<proteinExistence type="predicted"/>
<dbReference type="EMBL" id="CP000926">
    <property type="protein sequence ID" value="ABZ00684.1"/>
    <property type="molecule type" value="Genomic_DNA"/>
</dbReference>
<dbReference type="AlphaFoldDB" id="B0KIZ4"/>
<organism evidence="1 2">
    <name type="scientific">Pseudomonas putida (strain GB-1)</name>
    <dbReference type="NCBI Taxonomy" id="76869"/>
    <lineage>
        <taxon>Bacteria</taxon>
        <taxon>Pseudomonadati</taxon>
        <taxon>Pseudomonadota</taxon>
        <taxon>Gammaproteobacteria</taxon>
        <taxon>Pseudomonadales</taxon>
        <taxon>Pseudomonadaceae</taxon>
        <taxon>Pseudomonas</taxon>
    </lineage>
</organism>
<sequence length="167" mass="17935">MSDGRPTGRDVGARRWLDSRQPGLAGHAPIALQSLSIRTGMFNPDEAKYANGVLVELPYPTDDSRLLTKAAQEGVERVFREGFRYSTAEVLLLDLSQPIEITGDLSATAQPVASEKLMGVLDAVNGMVGGVGDDAVGECAGRSLMGYAAGDDEPELHVDELWTVYRK</sequence>
<accession>B0KIZ4</accession>
<dbReference type="HOGENOM" id="CLU_1593166_0_0_6"/>
<dbReference type="eggNOG" id="COG0389">
    <property type="taxonomic scope" value="Bacteria"/>
</dbReference>
<reference evidence="1 2" key="1">
    <citation type="submission" date="2008-01" db="EMBL/GenBank/DDBJ databases">
        <title>Complete sequence of Pseudomonas putida GB-1.</title>
        <authorList>
            <consortium name="US DOE Joint Genome Institute"/>
            <person name="Copeland A."/>
            <person name="Lucas S."/>
            <person name="Lapidus A."/>
            <person name="Barry K."/>
            <person name="Glavina del Rio T."/>
            <person name="Dalin E."/>
            <person name="Tice H."/>
            <person name="Pitluck S."/>
            <person name="Bruce D."/>
            <person name="Goodwin L."/>
            <person name="Chertkov O."/>
            <person name="Brettin T."/>
            <person name="Detter J.C."/>
            <person name="Han C."/>
            <person name="Kuske C.R."/>
            <person name="Schmutz J."/>
            <person name="Larimer F."/>
            <person name="Land M."/>
            <person name="Hauser L."/>
            <person name="Kyrpides N."/>
            <person name="Kim E."/>
            <person name="McCarthy J.K."/>
            <person name="Richardson P."/>
        </authorList>
    </citation>
    <scope>NUCLEOTIDE SEQUENCE [LARGE SCALE GENOMIC DNA]</scope>
    <source>
        <strain evidence="1 2">GB-1</strain>
    </source>
</reference>
<evidence type="ECO:0000313" key="1">
    <source>
        <dbReference type="EMBL" id="ABZ00684.1"/>
    </source>
</evidence>
<gene>
    <name evidence="1" type="ordered locus">PputGB1_4797</name>
</gene>
<dbReference type="Proteomes" id="UP000002157">
    <property type="component" value="Chromosome"/>
</dbReference>
<dbReference type="KEGG" id="ppg:PputGB1_4797"/>
<name>B0KIZ4_PSEPG</name>
<evidence type="ECO:0000313" key="2">
    <source>
        <dbReference type="Proteomes" id="UP000002157"/>
    </source>
</evidence>
<protein>
    <submittedName>
        <fullName evidence="1">Uncharacterized protein</fullName>
    </submittedName>
</protein>